<evidence type="ECO:0000313" key="3">
    <source>
        <dbReference type="WBParaSite" id="GPUH_0000560401-mRNA-1"/>
    </source>
</evidence>
<evidence type="ECO:0000313" key="1">
    <source>
        <dbReference type="EMBL" id="VDK51406.1"/>
    </source>
</evidence>
<proteinExistence type="predicted"/>
<evidence type="ECO:0000313" key="2">
    <source>
        <dbReference type="Proteomes" id="UP000271098"/>
    </source>
</evidence>
<reference evidence="1 2" key="2">
    <citation type="submission" date="2018-11" db="EMBL/GenBank/DDBJ databases">
        <authorList>
            <consortium name="Pathogen Informatics"/>
        </authorList>
    </citation>
    <scope>NUCLEOTIDE SEQUENCE [LARGE SCALE GENOMIC DNA]</scope>
</reference>
<name>A0A183DA55_9BILA</name>
<dbReference type="WBParaSite" id="GPUH_0000560401-mRNA-1">
    <property type="protein sequence ID" value="GPUH_0000560401-mRNA-1"/>
    <property type="gene ID" value="GPUH_0000560401"/>
</dbReference>
<dbReference type="AlphaFoldDB" id="A0A183DA55"/>
<gene>
    <name evidence="1" type="ORF">GPUH_LOCUS5595</name>
</gene>
<organism evidence="3">
    <name type="scientific">Gongylonema pulchrum</name>
    <dbReference type="NCBI Taxonomy" id="637853"/>
    <lineage>
        <taxon>Eukaryota</taxon>
        <taxon>Metazoa</taxon>
        <taxon>Ecdysozoa</taxon>
        <taxon>Nematoda</taxon>
        <taxon>Chromadorea</taxon>
        <taxon>Rhabditida</taxon>
        <taxon>Spirurina</taxon>
        <taxon>Spiruromorpha</taxon>
        <taxon>Spiruroidea</taxon>
        <taxon>Gongylonematidae</taxon>
        <taxon>Gongylonema</taxon>
    </lineage>
</organism>
<accession>A0A183DA55</accession>
<protein>
    <submittedName>
        <fullName evidence="3">VWFD domain-containing protein</fullName>
    </submittedName>
</protein>
<sequence>MQQVYSRDTNFAGICKEKVDVSFKEDAAHAAECQEETVRLCKLLKQAKLERGSVEDVNPIISDYHADFGKCEDHSSPQSTSRKNVNIKGVCYEQQTVMLDDF</sequence>
<reference evidence="3" key="1">
    <citation type="submission" date="2016-06" db="UniProtKB">
        <authorList>
            <consortium name="WormBaseParasite"/>
        </authorList>
    </citation>
    <scope>IDENTIFICATION</scope>
</reference>
<keyword evidence="2" id="KW-1185">Reference proteome</keyword>
<dbReference type="EMBL" id="UYRT01012065">
    <property type="protein sequence ID" value="VDK51406.1"/>
    <property type="molecule type" value="Genomic_DNA"/>
</dbReference>
<dbReference type="Proteomes" id="UP000271098">
    <property type="component" value="Unassembled WGS sequence"/>
</dbReference>